<dbReference type="InterPro" id="IPR036640">
    <property type="entry name" value="ABC1_TM_sf"/>
</dbReference>
<evidence type="ECO:0000256" key="4">
    <source>
        <dbReference type="ARBA" id="ARBA00022989"/>
    </source>
</evidence>
<dbReference type="RefSeq" id="WP_114644577.1">
    <property type="nucleotide sequence ID" value="NZ_QQNH01000002.1"/>
</dbReference>
<feature type="transmembrane region" description="Helical" evidence="6">
    <location>
        <begin position="142"/>
        <end position="168"/>
    </location>
</feature>
<feature type="transmembrane region" description="Helical" evidence="6">
    <location>
        <begin position="12"/>
        <end position="30"/>
    </location>
</feature>
<sequence>MFRSFFPEPRIFFPSAVLWVMAAMAIWFVFGEALESVLSLGPWLGVAPTEGQPAPFFSAQKVWLYEYVLLTGYSFCLFWYVYKRHYWYWWSVFGSVTILLATFFSVQIDAWINDWNGVFFNLIQTALTEPGVVTVEQIMEQALIYAFVMAPSIILLVLLSFATSHYVFRWRRAMTFYFMSQWEHLRHIEGASQRIQEDTMRLATILERLLVAFFDAMLTLVVFLPLLYTLSASITEVPIFGNVDGALVWVALVSAAFGTALLAVVGARLPGLEFHNQRVEAALRKELVYGEDHAERAQPPTIAELFAGVQKNYFRLYWHYTYFNLARYSYGNAASLVPMLVMAPSIVGGALTLGVYQRVVLAFNRVSASFQFFASAWPTVVELLSVHKRLRAFESHLPPDTPLVVDADIPHHPRPHTEIVT</sequence>
<name>A0A369WDT1_9HYPH</name>
<gene>
    <name evidence="7" type="ORF">DVH29_02530</name>
</gene>
<dbReference type="NCBIfam" id="NF008306">
    <property type="entry name" value="PRK11098.1"/>
    <property type="match status" value="1"/>
</dbReference>
<evidence type="ECO:0000256" key="1">
    <source>
        <dbReference type="ARBA" id="ARBA00004651"/>
    </source>
</evidence>
<feature type="transmembrane region" description="Helical" evidence="6">
    <location>
        <begin position="62"/>
        <end position="81"/>
    </location>
</feature>
<feature type="transmembrane region" description="Helical" evidence="6">
    <location>
        <begin position="248"/>
        <end position="269"/>
    </location>
</feature>
<dbReference type="GO" id="GO:0005524">
    <property type="term" value="F:ATP binding"/>
    <property type="evidence" value="ECO:0007669"/>
    <property type="project" value="InterPro"/>
</dbReference>
<dbReference type="InterPro" id="IPR009248">
    <property type="entry name" value="SbmA_BacA"/>
</dbReference>
<evidence type="ECO:0000256" key="6">
    <source>
        <dbReference type="SAM" id="Phobius"/>
    </source>
</evidence>
<dbReference type="PANTHER" id="PTHR11384:SF59">
    <property type="entry name" value="LYSOSOMAL COBALAMIN TRANSPORTER ABCD4"/>
    <property type="match status" value="1"/>
</dbReference>
<dbReference type="InterPro" id="IPR050835">
    <property type="entry name" value="ABC_transporter_sub-D"/>
</dbReference>
<keyword evidence="2" id="KW-0813">Transport</keyword>
<dbReference type="SUPFAM" id="SSF90123">
    <property type="entry name" value="ABC transporter transmembrane region"/>
    <property type="match status" value="1"/>
</dbReference>
<accession>A0A369WDT1</accession>
<dbReference type="GO" id="GO:1904680">
    <property type="term" value="F:peptide transmembrane transporter activity"/>
    <property type="evidence" value="ECO:0007669"/>
    <property type="project" value="InterPro"/>
</dbReference>
<feature type="transmembrane region" description="Helical" evidence="6">
    <location>
        <begin position="336"/>
        <end position="356"/>
    </location>
</feature>
<dbReference type="Pfam" id="PF05992">
    <property type="entry name" value="SbmA_BacA"/>
    <property type="match status" value="1"/>
</dbReference>
<dbReference type="EMBL" id="QQNH01000002">
    <property type="protein sequence ID" value="RDE10281.1"/>
    <property type="molecule type" value="Genomic_DNA"/>
</dbReference>
<dbReference type="PANTHER" id="PTHR11384">
    <property type="entry name" value="ATP-BINDING CASSETTE, SUB-FAMILY D MEMBER"/>
    <property type="match status" value="1"/>
</dbReference>
<dbReference type="GO" id="GO:0015833">
    <property type="term" value="P:peptide transport"/>
    <property type="evidence" value="ECO:0007669"/>
    <property type="project" value="InterPro"/>
</dbReference>
<keyword evidence="5 6" id="KW-0472">Membrane</keyword>
<dbReference type="AlphaFoldDB" id="A0A369WDT1"/>
<feature type="transmembrane region" description="Helical" evidence="6">
    <location>
        <begin position="209"/>
        <end position="228"/>
    </location>
</feature>
<evidence type="ECO:0000256" key="5">
    <source>
        <dbReference type="ARBA" id="ARBA00023136"/>
    </source>
</evidence>
<keyword evidence="4 6" id="KW-1133">Transmembrane helix</keyword>
<keyword evidence="3 6" id="KW-0812">Transmembrane</keyword>
<evidence type="ECO:0000313" key="7">
    <source>
        <dbReference type="EMBL" id="RDE10281.1"/>
    </source>
</evidence>
<evidence type="ECO:0000256" key="3">
    <source>
        <dbReference type="ARBA" id="ARBA00022692"/>
    </source>
</evidence>
<evidence type="ECO:0000313" key="8">
    <source>
        <dbReference type="Proteomes" id="UP000253759"/>
    </source>
</evidence>
<comment type="caution">
    <text evidence="7">The sequence shown here is derived from an EMBL/GenBank/DDBJ whole genome shotgun (WGS) entry which is preliminary data.</text>
</comment>
<evidence type="ECO:0000256" key="2">
    <source>
        <dbReference type="ARBA" id="ARBA00022448"/>
    </source>
</evidence>
<proteinExistence type="predicted"/>
<feature type="transmembrane region" description="Helical" evidence="6">
    <location>
        <begin position="88"/>
        <end position="108"/>
    </location>
</feature>
<organism evidence="7 8">
    <name type="scientific">Pelagibacterium lacus</name>
    <dbReference type="NCBI Taxonomy" id="2282655"/>
    <lineage>
        <taxon>Bacteria</taxon>
        <taxon>Pseudomonadati</taxon>
        <taxon>Pseudomonadota</taxon>
        <taxon>Alphaproteobacteria</taxon>
        <taxon>Hyphomicrobiales</taxon>
        <taxon>Devosiaceae</taxon>
        <taxon>Pelagibacterium</taxon>
    </lineage>
</organism>
<reference evidence="8" key="1">
    <citation type="submission" date="2018-07" db="EMBL/GenBank/DDBJ databases">
        <authorList>
            <person name="Liu B.-T."/>
            <person name="Du Z."/>
        </authorList>
    </citation>
    <scope>NUCLEOTIDE SEQUENCE [LARGE SCALE GENOMIC DNA]</scope>
    <source>
        <strain evidence="8">XYN52</strain>
    </source>
</reference>
<keyword evidence="8" id="KW-1185">Reference proteome</keyword>
<dbReference type="OrthoDB" id="8233587at2"/>
<comment type="subcellular location">
    <subcellularLocation>
        <location evidence="1">Cell membrane</location>
        <topology evidence="1">Multi-pass membrane protein</topology>
    </subcellularLocation>
</comment>
<dbReference type="GO" id="GO:0005886">
    <property type="term" value="C:plasma membrane"/>
    <property type="evidence" value="ECO:0007669"/>
    <property type="project" value="UniProtKB-SubCell"/>
</dbReference>
<protein>
    <submittedName>
        <fullName evidence="7">Peptide antibiotic transporter SbmA</fullName>
    </submittedName>
</protein>
<dbReference type="Proteomes" id="UP000253759">
    <property type="component" value="Unassembled WGS sequence"/>
</dbReference>